<sequence length="180" mass="19356">MTFRPLVVGIADLRRNPGTRRQFTESVALAGLAISSAAVPEGASIDVDLELESLSNGLVATGTITTPWDGECRRCLQPMQSRSVAKVREIFEPRPVEGETYAMADDMVNLEPMVRDAVLLALPLAPLCDEECRGPAPETFPTGTAIEVEETEGDTDPGPVSDPRWAALADLDFEPDESGE</sequence>
<gene>
    <name evidence="3" type="ORF">UFOPK1762_00260</name>
    <name evidence="4" type="ORF">UFOPK2969_00143</name>
    <name evidence="5" type="ORF">UFOPK3010_00148</name>
    <name evidence="2" type="ORF">UFOPK3331_00635</name>
</gene>
<dbReference type="EMBL" id="CAESAL010000015">
    <property type="protein sequence ID" value="CAB4336669.1"/>
    <property type="molecule type" value="Genomic_DNA"/>
</dbReference>
<dbReference type="EMBL" id="CAFAAD010000006">
    <property type="protein sequence ID" value="CAB4781779.1"/>
    <property type="molecule type" value="Genomic_DNA"/>
</dbReference>
<dbReference type="EMBL" id="CAFAAM010000010">
    <property type="protein sequence ID" value="CAB4793497.1"/>
    <property type="molecule type" value="Genomic_DNA"/>
</dbReference>
<name>A0A6J6XHQ5_9ZZZZ</name>
<protein>
    <submittedName>
        <fullName evidence="5">Unannotated protein</fullName>
    </submittedName>
</protein>
<evidence type="ECO:0000313" key="5">
    <source>
        <dbReference type="EMBL" id="CAB4793497.1"/>
    </source>
</evidence>
<evidence type="ECO:0000256" key="1">
    <source>
        <dbReference type="SAM" id="MobiDB-lite"/>
    </source>
</evidence>
<dbReference type="Pfam" id="PF02620">
    <property type="entry name" value="YceD"/>
    <property type="match status" value="1"/>
</dbReference>
<evidence type="ECO:0000313" key="4">
    <source>
        <dbReference type="EMBL" id="CAB4781779.1"/>
    </source>
</evidence>
<proteinExistence type="predicted"/>
<dbReference type="EMBL" id="CAEZTY010000005">
    <property type="protein sequence ID" value="CAB4577137.1"/>
    <property type="molecule type" value="Genomic_DNA"/>
</dbReference>
<feature type="region of interest" description="Disordered" evidence="1">
    <location>
        <begin position="135"/>
        <end position="164"/>
    </location>
</feature>
<dbReference type="InterPro" id="IPR003772">
    <property type="entry name" value="YceD"/>
</dbReference>
<reference evidence="5" key="1">
    <citation type="submission" date="2020-05" db="EMBL/GenBank/DDBJ databases">
        <authorList>
            <person name="Chiriac C."/>
            <person name="Salcher M."/>
            <person name="Ghai R."/>
            <person name="Kavagutti S V."/>
        </authorList>
    </citation>
    <scope>NUCLEOTIDE SEQUENCE</scope>
</reference>
<evidence type="ECO:0000313" key="2">
    <source>
        <dbReference type="EMBL" id="CAB4336669.1"/>
    </source>
</evidence>
<organism evidence="5">
    <name type="scientific">freshwater metagenome</name>
    <dbReference type="NCBI Taxonomy" id="449393"/>
    <lineage>
        <taxon>unclassified sequences</taxon>
        <taxon>metagenomes</taxon>
        <taxon>ecological metagenomes</taxon>
    </lineage>
</organism>
<evidence type="ECO:0000313" key="3">
    <source>
        <dbReference type="EMBL" id="CAB4577137.1"/>
    </source>
</evidence>
<dbReference type="AlphaFoldDB" id="A0A6J6XHQ5"/>
<accession>A0A6J6XHQ5</accession>